<feature type="transmembrane region" description="Helical" evidence="7">
    <location>
        <begin position="270"/>
        <end position="295"/>
    </location>
</feature>
<keyword evidence="3" id="KW-0808">Transferase</keyword>
<evidence type="ECO:0000256" key="3">
    <source>
        <dbReference type="ARBA" id="ARBA00022679"/>
    </source>
</evidence>
<dbReference type="InterPro" id="IPR029044">
    <property type="entry name" value="Nucleotide-diphossugar_trans"/>
</dbReference>
<comment type="subcellular location">
    <subcellularLocation>
        <location evidence="1">Membrane</location>
        <topology evidence="1">Multi-pass membrane protein</topology>
    </subcellularLocation>
</comment>
<organism evidence="9 10">
    <name type="scientific">Mesobacillus maritimus</name>
    <dbReference type="NCBI Taxonomy" id="1643336"/>
    <lineage>
        <taxon>Bacteria</taxon>
        <taxon>Bacillati</taxon>
        <taxon>Bacillota</taxon>
        <taxon>Bacilli</taxon>
        <taxon>Bacillales</taxon>
        <taxon>Bacillaceae</taxon>
        <taxon>Mesobacillus</taxon>
    </lineage>
</organism>
<dbReference type="Proteomes" id="UP000769780">
    <property type="component" value="Unassembled WGS sequence"/>
</dbReference>
<dbReference type="EMBL" id="JACWFH010000005">
    <property type="protein sequence ID" value="MBY0095587.1"/>
    <property type="molecule type" value="Genomic_DNA"/>
</dbReference>
<feature type="transmembrane region" description="Helical" evidence="7">
    <location>
        <begin position="238"/>
        <end position="258"/>
    </location>
</feature>
<keyword evidence="6 7" id="KW-0472">Membrane</keyword>
<comment type="caution">
    <text evidence="9">The sequence shown here is derived from an EMBL/GenBank/DDBJ whole genome shotgun (WGS) entry which is preliminary data.</text>
</comment>
<dbReference type="RefSeq" id="WP_221870679.1">
    <property type="nucleotide sequence ID" value="NZ_JACWFH010000005.1"/>
</dbReference>
<evidence type="ECO:0000256" key="6">
    <source>
        <dbReference type="ARBA" id="ARBA00023136"/>
    </source>
</evidence>
<evidence type="ECO:0000313" key="9">
    <source>
        <dbReference type="EMBL" id="MBY0095587.1"/>
    </source>
</evidence>
<dbReference type="Gene3D" id="3.90.550.10">
    <property type="entry name" value="Spore Coat Polysaccharide Biosynthesis Protein SpsA, Chain A"/>
    <property type="match status" value="1"/>
</dbReference>
<evidence type="ECO:0000256" key="5">
    <source>
        <dbReference type="ARBA" id="ARBA00022989"/>
    </source>
</evidence>
<dbReference type="CDD" id="cd04187">
    <property type="entry name" value="DPM1_like_bac"/>
    <property type="match status" value="1"/>
</dbReference>
<evidence type="ECO:0000256" key="1">
    <source>
        <dbReference type="ARBA" id="ARBA00004141"/>
    </source>
</evidence>
<keyword evidence="5 7" id="KW-1133">Transmembrane helix</keyword>
<protein>
    <submittedName>
        <fullName evidence="9">Glycosyltransferase family 2 protein</fullName>
    </submittedName>
</protein>
<feature type="domain" description="Glycosyltransferase 2-like" evidence="8">
    <location>
        <begin position="7"/>
        <end position="177"/>
    </location>
</feature>
<reference evidence="9 10" key="1">
    <citation type="submission" date="2020-07" db="EMBL/GenBank/DDBJ databases">
        <title>Fungal Genomes of the International Space Station.</title>
        <authorList>
            <person name="Seuylemezian A."/>
            <person name="Singh N.K."/>
            <person name="Wood J."/>
            <person name="Venkateswaran K."/>
        </authorList>
    </citation>
    <scope>NUCLEOTIDE SEQUENCE [LARGE SCALE GENOMIC DNA]</scope>
    <source>
        <strain evidence="9 10">PL-B2</strain>
    </source>
</reference>
<accession>A0ABS7K011</accession>
<evidence type="ECO:0000259" key="8">
    <source>
        <dbReference type="Pfam" id="PF00535"/>
    </source>
</evidence>
<name>A0ABS7K011_9BACI</name>
<proteinExistence type="predicted"/>
<keyword evidence="2" id="KW-0328">Glycosyltransferase</keyword>
<evidence type="ECO:0000256" key="7">
    <source>
        <dbReference type="SAM" id="Phobius"/>
    </source>
</evidence>
<dbReference type="PANTHER" id="PTHR48090">
    <property type="entry name" value="UNDECAPRENYL-PHOSPHATE 4-DEOXY-4-FORMAMIDO-L-ARABINOSE TRANSFERASE-RELATED"/>
    <property type="match status" value="1"/>
</dbReference>
<evidence type="ECO:0000256" key="2">
    <source>
        <dbReference type="ARBA" id="ARBA00022676"/>
    </source>
</evidence>
<dbReference type="Pfam" id="PF00535">
    <property type="entry name" value="Glycos_transf_2"/>
    <property type="match status" value="1"/>
</dbReference>
<keyword evidence="4 7" id="KW-0812">Transmembrane</keyword>
<dbReference type="PANTHER" id="PTHR48090:SF1">
    <property type="entry name" value="PROPHAGE BACTOPRENOL GLUCOSYL TRANSFERASE HOMOLOG"/>
    <property type="match status" value="1"/>
</dbReference>
<evidence type="ECO:0000256" key="4">
    <source>
        <dbReference type="ARBA" id="ARBA00022692"/>
    </source>
</evidence>
<sequence>MQQPVLTIVVPCYNEQEVLTETMRQLKTLLTDMIQEQTISAESRLLFVDDGSKDSTWEIIYKESIQGNVVRGLKLARNVGHQNALLAGLFSAKRMADCVISIDADLQDDIEVIRDFVAKYKEGYQVVYGVRSKRDSDSFFKRTTAEGFYKIMRKMGVNLVYNHADYRLMSKRAIEELERYQESNLFLRGIVPLIGFKSTSVYYERKERLAGVTKYPLKKMLAFALDGITSFSVTPIRFVLLVGCLSFFVSLIFGAYFLSLKFFGSTETGWTSLITSIWLIGGLQLIGLGLVGEYIGKIYKETKRRPKYNVDIDLFNLGRPIVEDSPTMGSVVLQENNLNKEPYRDDRRKQSETN</sequence>
<dbReference type="SUPFAM" id="SSF53448">
    <property type="entry name" value="Nucleotide-diphospho-sugar transferases"/>
    <property type="match status" value="1"/>
</dbReference>
<dbReference type="InterPro" id="IPR050256">
    <property type="entry name" value="Glycosyltransferase_2"/>
</dbReference>
<gene>
    <name evidence="9" type="ORF">H0185_01970</name>
</gene>
<dbReference type="InterPro" id="IPR001173">
    <property type="entry name" value="Glyco_trans_2-like"/>
</dbReference>
<keyword evidence="10" id="KW-1185">Reference proteome</keyword>
<evidence type="ECO:0000313" key="10">
    <source>
        <dbReference type="Proteomes" id="UP000769780"/>
    </source>
</evidence>